<feature type="coiled-coil region" evidence="1">
    <location>
        <begin position="171"/>
        <end position="240"/>
    </location>
</feature>
<keyword evidence="3" id="KW-1185">Reference proteome</keyword>
<proteinExistence type="predicted"/>
<gene>
    <name evidence="2" type="ORF">SteCoe_27935</name>
</gene>
<accession>A0A1R2B9B9</accession>
<keyword evidence="1" id="KW-0175">Coiled coil</keyword>
<reference evidence="2 3" key="1">
    <citation type="submission" date="2016-11" db="EMBL/GenBank/DDBJ databases">
        <title>The macronuclear genome of Stentor coeruleus: a giant cell with tiny introns.</title>
        <authorList>
            <person name="Slabodnick M."/>
            <person name="Ruby J.G."/>
            <person name="Reiff S.B."/>
            <person name="Swart E.C."/>
            <person name="Gosai S."/>
            <person name="Prabakaran S."/>
            <person name="Witkowska E."/>
            <person name="Larue G.E."/>
            <person name="Fisher S."/>
            <person name="Freeman R.M."/>
            <person name="Gunawardena J."/>
            <person name="Chu W."/>
            <person name="Stover N.A."/>
            <person name="Gregory B.D."/>
            <person name="Nowacki M."/>
            <person name="Derisi J."/>
            <person name="Roy S.W."/>
            <person name="Marshall W.F."/>
            <person name="Sood P."/>
        </authorList>
    </citation>
    <scope>NUCLEOTIDE SEQUENCE [LARGE SCALE GENOMIC DNA]</scope>
    <source>
        <strain evidence="2">WM001</strain>
    </source>
</reference>
<name>A0A1R2B9B9_9CILI</name>
<evidence type="ECO:0000313" key="2">
    <source>
        <dbReference type="EMBL" id="OMJ73381.1"/>
    </source>
</evidence>
<protein>
    <submittedName>
        <fullName evidence="2">Uncharacterized protein</fullName>
    </submittedName>
</protein>
<organism evidence="2 3">
    <name type="scientific">Stentor coeruleus</name>
    <dbReference type="NCBI Taxonomy" id="5963"/>
    <lineage>
        <taxon>Eukaryota</taxon>
        <taxon>Sar</taxon>
        <taxon>Alveolata</taxon>
        <taxon>Ciliophora</taxon>
        <taxon>Postciliodesmatophora</taxon>
        <taxon>Heterotrichea</taxon>
        <taxon>Heterotrichida</taxon>
        <taxon>Stentoridae</taxon>
        <taxon>Stentor</taxon>
    </lineage>
</organism>
<sequence length="444" mass="52333">MEAIFCFSSSACKKNVCYKHLLNDIYIYSCKSHLKEFRQSISEKPEKFRKLLNTDTKLEWIELINKKISEIESQAKEASVKFSKLLKNIEMIYCEHIMRPLIKTKGILKAGQANIRESMIVDEGAYCIIKNKIYENQEYVNSAIISDLINNLKALIPQLKDDFSFDSKLIISDIENQKKIFIEEIKQLKQSKSILDLTLKNADQFKKAYANKNKELLIENNKLKRENENLKNDFTALEYINQHKDEIIKILKDNQRSKMKILDERHAKGSVQYVKEIPNNIKLDKSFINNQTFNSKKDFDLKYLEENKKANPENYVHEQNNIEGKYDKYAIHNKEHNDRILPSIDTNKHFLNESRLLFNVTPKIPESKLSNKVIFKKINKVNESPLGYKNKITESRPRYAKKYSISPSKQFLREDLIKLTIQKNENPRNTKRYFESFDITSHKQ</sequence>
<dbReference type="AlphaFoldDB" id="A0A1R2B9B9"/>
<dbReference type="EMBL" id="MPUH01000826">
    <property type="protein sequence ID" value="OMJ73381.1"/>
    <property type="molecule type" value="Genomic_DNA"/>
</dbReference>
<dbReference type="Proteomes" id="UP000187209">
    <property type="component" value="Unassembled WGS sequence"/>
</dbReference>
<evidence type="ECO:0000313" key="3">
    <source>
        <dbReference type="Proteomes" id="UP000187209"/>
    </source>
</evidence>
<comment type="caution">
    <text evidence="2">The sequence shown here is derived from an EMBL/GenBank/DDBJ whole genome shotgun (WGS) entry which is preliminary data.</text>
</comment>
<evidence type="ECO:0000256" key="1">
    <source>
        <dbReference type="SAM" id="Coils"/>
    </source>
</evidence>